<comment type="subcellular location">
    <subcellularLocation>
        <location evidence="1">Cell inner membrane</location>
        <topology evidence="1">Multi-pass membrane protein</topology>
    </subcellularLocation>
</comment>
<evidence type="ECO:0000259" key="8">
    <source>
        <dbReference type="PROSITE" id="PS50850"/>
    </source>
</evidence>
<organism evidence="9 10">
    <name type="scientific">Wolbachia pipientis</name>
    <dbReference type="NCBI Taxonomy" id="955"/>
    <lineage>
        <taxon>Bacteria</taxon>
        <taxon>Pseudomonadati</taxon>
        <taxon>Pseudomonadota</taxon>
        <taxon>Alphaproteobacteria</taxon>
        <taxon>Rickettsiales</taxon>
        <taxon>Anaplasmataceae</taxon>
        <taxon>Wolbachieae</taxon>
        <taxon>Wolbachia</taxon>
    </lineage>
</organism>
<keyword evidence="5" id="KW-0769">Symport</keyword>
<dbReference type="GeneID" id="70035906"/>
<dbReference type="RefSeq" id="WP_006280528.1">
    <property type="nucleotide sequence ID" value="NZ_AP028950.1"/>
</dbReference>
<evidence type="ECO:0000256" key="3">
    <source>
        <dbReference type="ARBA" id="ARBA00022475"/>
    </source>
</evidence>
<keyword evidence="4" id="KW-0812">Transmembrane</keyword>
<dbReference type="EMBL" id="CP037426">
    <property type="protein sequence ID" value="QGT15881.1"/>
    <property type="molecule type" value="Genomic_DNA"/>
</dbReference>
<evidence type="ECO:0000313" key="9">
    <source>
        <dbReference type="EMBL" id="QGT15881.1"/>
    </source>
</evidence>
<dbReference type="InterPro" id="IPR011701">
    <property type="entry name" value="MFS"/>
</dbReference>
<sequence>MNNIQKAILSGMICNMIVWYELTLFGVLTDTIINVFFPSEDHYLSTLKFLGVFAIGFAFRPIGAVIFGYMGDKYGRRKTLLTSVILISISSTIMGIIPGYKEIGLLSPVLLVFCRIVQGITAGGETSINTAFTIEHSKDKKNLGFLGSMKPFSGALGTLLCITMIFICKRVTGENYEIWGWKLLFYFCFFLGTIGFLTRYILKESLAYKTNKYANNLAHSPLLELVRNYKRPLIISINLGIAQNAIVYAAIMFYNISIKELVILSISVKDLMRIVIQVVFAASAVLFAILSDKVGRKRVMIPVLIMLSLIGTCVLPLLSSVNHYVVIITYLLITIPVGASFGIYGSVICELFPTKVRCTGVSLANNISAGIFGGLSPYICMWLIEKTETKLAAGIYLTACALISLISVLQIKAKDRKVDW</sequence>
<gene>
    <name evidence="9" type="ORF">E0495_00875</name>
</gene>
<accession>A0A6I6CIU4</accession>
<evidence type="ECO:0000256" key="1">
    <source>
        <dbReference type="ARBA" id="ARBA00004429"/>
    </source>
</evidence>
<dbReference type="AlphaFoldDB" id="A0A6I6CIU4"/>
<evidence type="ECO:0000256" key="4">
    <source>
        <dbReference type="ARBA" id="ARBA00022692"/>
    </source>
</evidence>
<dbReference type="Proteomes" id="UP000422744">
    <property type="component" value="Chromosome"/>
</dbReference>
<evidence type="ECO:0000256" key="5">
    <source>
        <dbReference type="ARBA" id="ARBA00022847"/>
    </source>
</evidence>
<reference evidence="9 10" key="1">
    <citation type="submission" date="2019-03" db="EMBL/GenBank/DDBJ databases">
        <title>Wolbachia endosymbiont of Haematobia irritans wIrr.</title>
        <authorList>
            <person name="Parry R.H."/>
            <person name="Asgari S."/>
        </authorList>
    </citation>
    <scope>NUCLEOTIDE SEQUENCE [LARGE SCALE GENOMIC DNA]</scope>
    <source>
        <strain evidence="10">wIrr</strain>
    </source>
</reference>
<proteinExistence type="predicted"/>
<evidence type="ECO:0000256" key="7">
    <source>
        <dbReference type="ARBA" id="ARBA00023136"/>
    </source>
</evidence>
<dbReference type="SUPFAM" id="SSF103473">
    <property type="entry name" value="MFS general substrate transporter"/>
    <property type="match status" value="1"/>
</dbReference>
<dbReference type="PANTHER" id="PTHR43528">
    <property type="entry name" value="ALPHA-KETOGLUTARATE PERMEASE"/>
    <property type="match status" value="1"/>
</dbReference>
<keyword evidence="6" id="KW-1133">Transmembrane helix</keyword>
<dbReference type="PROSITE" id="PS50850">
    <property type="entry name" value="MFS"/>
    <property type="match status" value="1"/>
</dbReference>
<dbReference type="InterPro" id="IPR051084">
    <property type="entry name" value="H+-coupled_symporters"/>
</dbReference>
<evidence type="ECO:0000313" key="10">
    <source>
        <dbReference type="Proteomes" id="UP000422744"/>
    </source>
</evidence>
<keyword evidence="7" id="KW-0472">Membrane</keyword>
<name>A0A6I6CIU4_WOLPI</name>
<protein>
    <submittedName>
        <fullName evidence="9">MFS transporter</fullName>
    </submittedName>
</protein>
<dbReference type="InterPro" id="IPR020846">
    <property type="entry name" value="MFS_dom"/>
</dbReference>
<dbReference type="Gene3D" id="1.20.1250.20">
    <property type="entry name" value="MFS general substrate transporter like domains"/>
    <property type="match status" value="2"/>
</dbReference>
<dbReference type="PANTHER" id="PTHR43528:SF1">
    <property type="entry name" value="ALPHA-KETOGLUTARATE PERMEASE"/>
    <property type="match status" value="1"/>
</dbReference>
<dbReference type="InterPro" id="IPR036259">
    <property type="entry name" value="MFS_trans_sf"/>
</dbReference>
<feature type="domain" description="Major facilitator superfamily (MFS) profile" evidence="8">
    <location>
        <begin position="7"/>
        <end position="416"/>
    </location>
</feature>
<dbReference type="GO" id="GO:0015293">
    <property type="term" value="F:symporter activity"/>
    <property type="evidence" value="ECO:0007669"/>
    <property type="project" value="UniProtKB-KW"/>
</dbReference>
<evidence type="ECO:0000256" key="2">
    <source>
        <dbReference type="ARBA" id="ARBA00022448"/>
    </source>
</evidence>
<keyword evidence="3" id="KW-1003">Cell membrane</keyword>
<dbReference type="GO" id="GO:0005886">
    <property type="term" value="C:plasma membrane"/>
    <property type="evidence" value="ECO:0007669"/>
    <property type="project" value="UniProtKB-SubCell"/>
</dbReference>
<keyword evidence="2" id="KW-0813">Transport</keyword>
<dbReference type="Pfam" id="PF07690">
    <property type="entry name" value="MFS_1"/>
    <property type="match status" value="1"/>
</dbReference>
<evidence type="ECO:0000256" key="6">
    <source>
        <dbReference type="ARBA" id="ARBA00022989"/>
    </source>
</evidence>